<comment type="function">
    <text evidence="1 11">Condensation of UDP-2,3-diacylglucosamine and 2,3-diacylglucosamine-1-phosphate to form lipid A disaccharide, a precursor of lipid A, a phosphorylated glycolipid that anchors the lipopolysaccharide to the outer membrane of the cell.</text>
</comment>
<dbReference type="EC" id="2.4.1.182" evidence="3 11"/>
<evidence type="ECO:0000256" key="9">
    <source>
        <dbReference type="ARBA" id="ARBA00023098"/>
    </source>
</evidence>
<dbReference type="GO" id="GO:0008915">
    <property type="term" value="F:lipid-A-disaccharide synthase activity"/>
    <property type="evidence" value="ECO:0007669"/>
    <property type="project" value="UniProtKB-UniRule"/>
</dbReference>
<dbReference type="GO" id="GO:0005543">
    <property type="term" value="F:phospholipid binding"/>
    <property type="evidence" value="ECO:0007669"/>
    <property type="project" value="TreeGrafter"/>
</dbReference>
<keyword evidence="5 11" id="KW-0444">Lipid biosynthesis</keyword>
<evidence type="ECO:0000256" key="2">
    <source>
        <dbReference type="ARBA" id="ARBA00007868"/>
    </source>
</evidence>
<dbReference type="EMBL" id="CP041636">
    <property type="protein sequence ID" value="QDO98959.1"/>
    <property type="molecule type" value="Genomic_DNA"/>
</dbReference>
<protein>
    <recommendedName>
        <fullName evidence="4 11">Lipid-A-disaccharide synthase</fullName>
        <ecNumber evidence="3 11">2.4.1.182</ecNumber>
    </recommendedName>
</protein>
<dbReference type="Proteomes" id="UP000317496">
    <property type="component" value="Chromosome"/>
</dbReference>
<evidence type="ECO:0000313" key="12">
    <source>
        <dbReference type="EMBL" id="QDO98959.1"/>
    </source>
</evidence>
<comment type="catalytic activity">
    <reaction evidence="10 11">
        <text>a lipid X + a UDP-2-N,3-O-bis[(3R)-3-hydroxyacyl]-alpha-D-glucosamine = a lipid A disaccharide + UDP + H(+)</text>
        <dbReference type="Rhea" id="RHEA:67828"/>
        <dbReference type="ChEBI" id="CHEBI:15378"/>
        <dbReference type="ChEBI" id="CHEBI:58223"/>
        <dbReference type="ChEBI" id="CHEBI:137748"/>
        <dbReference type="ChEBI" id="CHEBI:176338"/>
        <dbReference type="ChEBI" id="CHEBI:176343"/>
        <dbReference type="EC" id="2.4.1.182"/>
    </reaction>
</comment>
<dbReference type="PANTHER" id="PTHR30372">
    <property type="entry name" value="LIPID-A-DISACCHARIDE SYNTHASE"/>
    <property type="match status" value="1"/>
</dbReference>
<dbReference type="PANTHER" id="PTHR30372:SF4">
    <property type="entry name" value="LIPID-A-DISACCHARIDE SYNTHASE, MITOCHONDRIAL-RELATED"/>
    <property type="match status" value="1"/>
</dbReference>
<evidence type="ECO:0000256" key="4">
    <source>
        <dbReference type="ARBA" id="ARBA00020902"/>
    </source>
</evidence>
<evidence type="ECO:0000256" key="3">
    <source>
        <dbReference type="ARBA" id="ARBA00012687"/>
    </source>
</evidence>
<keyword evidence="13" id="KW-1185">Reference proteome</keyword>
<keyword evidence="6 11" id="KW-0441">Lipid A biosynthesis</keyword>
<name>A0A516H588_9PROT</name>
<sequence>MVDERRLRVALLAGEPSGDVLGASLMRALRAETGDRVEFIGTGGALMEAEGLRSLFPIADMAVMGLVELLPRARFLLGRIDQAAKFVLAESPDVLVTIDSPGYTKRVMQRLVVRSFPIVHYVAPTVWAWRPGRARRLAQLCNHLLALLPFEPPYFEVVGLPTTFVGHPAVEMLVTARKAEATAEAAGQGFRQRHGIPADARLLALMPGSRKGEVTKLLPVFTEVLQHVKTAGVSLHLVIPTVETVSDAVKAALPSLPFPATVLETAPERNAAMLAAEVALAASGTATLELGLTGTPTVLAYKVNPITAAIMRRFIKIPYVGLVNILQQRVVMPEFLQENCTAEKIAPVLLQLLTDPAARQRQIDGCAAVAAQLGADDPVPPAHRAARAVLAAAAKRLPPAA</sequence>
<evidence type="ECO:0000256" key="5">
    <source>
        <dbReference type="ARBA" id="ARBA00022516"/>
    </source>
</evidence>
<evidence type="ECO:0000313" key="13">
    <source>
        <dbReference type="Proteomes" id="UP000317496"/>
    </source>
</evidence>
<dbReference type="AlphaFoldDB" id="A0A516H588"/>
<dbReference type="Pfam" id="PF02684">
    <property type="entry name" value="LpxB"/>
    <property type="match status" value="1"/>
</dbReference>
<comment type="pathway">
    <text evidence="11">Bacterial outer membrane biogenesis; LPS lipid A biosynthesis.</text>
</comment>
<evidence type="ECO:0000256" key="11">
    <source>
        <dbReference type="HAMAP-Rule" id="MF_00392"/>
    </source>
</evidence>
<dbReference type="KEGG" id="fer:FNB15_17525"/>
<proteinExistence type="inferred from homology"/>
<organism evidence="12 13">
    <name type="scientific">Ferrovibrio terrae</name>
    <dbReference type="NCBI Taxonomy" id="2594003"/>
    <lineage>
        <taxon>Bacteria</taxon>
        <taxon>Pseudomonadati</taxon>
        <taxon>Pseudomonadota</taxon>
        <taxon>Alphaproteobacteria</taxon>
        <taxon>Rhodospirillales</taxon>
        <taxon>Rhodospirillaceae</taxon>
        <taxon>Ferrovibrio</taxon>
    </lineage>
</organism>
<reference evidence="12 13" key="1">
    <citation type="submission" date="2019-07" db="EMBL/GenBank/DDBJ databases">
        <title>Genome sequencing for Ferrovibrio sp. K5.</title>
        <authorList>
            <person name="Park S.-J."/>
        </authorList>
    </citation>
    <scope>NUCLEOTIDE SEQUENCE [LARGE SCALE GENOMIC DNA]</scope>
    <source>
        <strain evidence="12 13">K5</strain>
    </source>
</reference>
<dbReference type="UniPathway" id="UPA00973"/>
<dbReference type="InterPro" id="IPR003835">
    <property type="entry name" value="Glyco_trans_19"/>
</dbReference>
<dbReference type="GO" id="GO:0009245">
    <property type="term" value="P:lipid A biosynthetic process"/>
    <property type="evidence" value="ECO:0007669"/>
    <property type="project" value="UniProtKB-UniRule"/>
</dbReference>
<keyword evidence="7 11" id="KW-0328">Glycosyltransferase</keyword>
<keyword evidence="9 11" id="KW-0443">Lipid metabolism</keyword>
<evidence type="ECO:0000256" key="10">
    <source>
        <dbReference type="ARBA" id="ARBA00048975"/>
    </source>
</evidence>
<dbReference type="HAMAP" id="MF_00392">
    <property type="entry name" value="LpxB"/>
    <property type="match status" value="1"/>
</dbReference>
<accession>A0A516H588</accession>
<keyword evidence="8 11" id="KW-0808">Transferase</keyword>
<dbReference type="SUPFAM" id="SSF53756">
    <property type="entry name" value="UDP-Glycosyltransferase/glycogen phosphorylase"/>
    <property type="match status" value="1"/>
</dbReference>
<gene>
    <name evidence="11 12" type="primary">lpxB</name>
    <name evidence="12" type="ORF">FNB15_17525</name>
</gene>
<dbReference type="GO" id="GO:0016020">
    <property type="term" value="C:membrane"/>
    <property type="evidence" value="ECO:0007669"/>
    <property type="project" value="GOC"/>
</dbReference>
<evidence type="ECO:0000256" key="7">
    <source>
        <dbReference type="ARBA" id="ARBA00022676"/>
    </source>
</evidence>
<dbReference type="OrthoDB" id="9801642at2"/>
<comment type="similarity">
    <text evidence="2 11">Belongs to the LpxB family.</text>
</comment>
<evidence type="ECO:0000256" key="6">
    <source>
        <dbReference type="ARBA" id="ARBA00022556"/>
    </source>
</evidence>
<dbReference type="NCBIfam" id="TIGR00215">
    <property type="entry name" value="lpxB"/>
    <property type="match status" value="1"/>
</dbReference>
<evidence type="ECO:0000256" key="1">
    <source>
        <dbReference type="ARBA" id="ARBA00002056"/>
    </source>
</evidence>
<evidence type="ECO:0000256" key="8">
    <source>
        <dbReference type="ARBA" id="ARBA00022679"/>
    </source>
</evidence>
<dbReference type="RefSeq" id="WP_144257955.1">
    <property type="nucleotide sequence ID" value="NZ_CP041636.1"/>
</dbReference>